<comment type="subcellular location">
    <subcellularLocation>
        <location evidence="3">Cell membrane</location>
        <topology evidence="3">Peripheral membrane protein</topology>
    </subcellularLocation>
</comment>
<dbReference type="PROSITE" id="PS00978">
    <property type="entry name" value="FAD_G3PDH_2"/>
    <property type="match status" value="1"/>
</dbReference>
<evidence type="ECO:0000256" key="12">
    <source>
        <dbReference type="ARBA" id="ARBA00023136"/>
    </source>
</evidence>
<dbReference type="Gene3D" id="1.10.10.1100">
    <property type="entry name" value="BFD-like [2Fe-2S]-binding domain"/>
    <property type="match status" value="1"/>
</dbReference>
<evidence type="ECO:0000256" key="4">
    <source>
        <dbReference type="ARBA" id="ARBA00005157"/>
    </source>
</evidence>
<dbReference type="RefSeq" id="WP_013189205.1">
    <property type="nucleotide sequence ID" value="NZ_CP068112.1"/>
</dbReference>
<dbReference type="InterPro" id="IPR036188">
    <property type="entry name" value="FAD/NAD-bd_sf"/>
</dbReference>
<dbReference type="PANTHER" id="PTHR11985">
    <property type="entry name" value="GLYCEROL-3-PHOSPHATE DEHYDROGENASE"/>
    <property type="match status" value="1"/>
</dbReference>
<evidence type="ECO:0000256" key="2">
    <source>
        <dbReference type="ARBA" id="ARBA00001974"/>
    </source>
</evidence>
<dbReference type="Pfam" id="PF04324">
    <property type="entry name" value="Fer2_BFD"/>
    <property type="match status" value="1"/>
</dbReference>
<name>A0A2X2YBK8_9ACTO</name>
<evidence type="ECO:0000259" key="17">
    <source>
        <dbReference type="Pfam" id="PF04324"/>
    </source>
</evidence>
<organism evidence="18 19">
    <name type="scientific">Mobiluncus curtisii</name>
    <dbReference type="NCBI Taxonomy" id="2051"/>
    <lineage>
        <taxon>Bacteria</taxon>
        <taxon>Bacillati</taxon>
        <taxon>Actinomycetota</taxon>
        <taxon>Actinomycetes</taxon>
        <taxon>Actinomycetales</taxon>
        <taxon>Actinomycetaceae</taxon>
        <taxon>Mobiluncus</taxon>
    </lineage>
</organism>
<evidence type="ECO:0000313" key="18">
    <source>
        <dbReference type="EMBL" id="SQB65222.1"/>
    </source>
</evidence>
<gene>
    <name evidence="18" type="primary">glpA</name>
    <name evidence="18" type="ORF">NCTC11820_01396</name>
</gene>
<evidence type="ECO:0000256" key="10">
    <source>
        <dbReference type="ARBA" id="ARBA00022827"/>
    </source>
</evidence>
<dbReference type="InterPro" id="IPR041854">
    <property type="entry name" value="BFD-like_2Fe2S-bd_dom_sf"/>
</dbReference>
<evidence type="ECO:0000256" key="7">
    <source>
        <dbReference type="ARBA" id="ARBA00013029"/>
    </source>
</evidence>
<dbReference type="InterPro" id="IPR000447">
    <property type="entry name" value="G3P_DH_FAD-dep"/>
</dbReference>
<dbReference type="GO" id="GO:0005886">
    <property type="term" value="C:plasma membrane"/>
    <property type="evidence" value="ECO:0007669"/>
    <property type="project" value="UniProtKB-SubCell"/>
</dbReference>
<dbReference type="GO" id="GO:0046168">
    <property type="term" value="P:glycerol-3-phosphate catabolic process"/>
    <property type="evidence" value="ECO:0007669"/>
    <property type="project" value="TreeGrafter"/>
</dbReference>
<dbReference type="InterPro" id="IPR006076">
    <property type="entry name" value="FAD-dep_OxRdtase"/>
</dbReference>
<dbReference type="PROSITE" id="PS00977">
    <property type="entry name" value="FAD_G3PDH_1"/>
    <property type="match status" value="1"/>
</dbReference>
<dbReference type="EMBL" id="UASJ01000001">
    <property type="protein sequence ID" value="SQB65222.1"/>
    <property type="molecule type" value="Genomic_DNA"/>
</dbReference>
<evidence type="ECO:0000256" key="3">
    <source>
        <dbReference type="ARBA" id="ARBA00004202"/>
    </source>
</evidence>
<evidence type="ECO:0000256" key="1">
    <source>
        <dbReference type="ARBA" id="ARBA00001917"/>
    </source>
</evidence>
<dbReference type="InterPro" id="IPR007419">
    <property type="entry name" value="BFD-like_2Fe2S-bd_dom"/>
</dbReference>
<dbReference type="UniPathway" id="UPA00618">
    <property type="reaction ID" value="UER00673"/>
</dbReference>
<evidence type="ECO:0000256" key="11">
    <source>
        <dbReference type="ARBA" id="ARBA00023002"/>
    </source>
</evidence>
<keyword evidence="9 14" id="KW-0285">Flavoprotein</keyword>
<dbReference type="Gene3D" id="3.50.50.60">
    <property type="entry name" value="FAD/NAD(P)-binding domain"/>
    <property type="match status" value="3"/>
</dbReference>
<comment type="pathway">
    <text evidence="4">Polyol metabolism; glycerol degradation via glycerol kinase pathway; glycerone phosphate from sn-glycerol 3-phosphate (anaerobic route): step 1/1.</text>
</comment>
<keyword evidence="12" id="KW-0472">Membrane</keyword>
<keyword evidence="8" id="KW-1003">Cell membrane</keyword>
<dbReference type="Pfam" id="PF01266">
    <property type="entry name" value="DAO"/>
    <property type="match status" value="1"/>
</dbReference>
<comment type="cofactor">
    <cofactor evidence="1">
        <name>FMN</name>
        <dbReference type="ChEBI" id="CHEBI:58210"/>
    </cofactor>
</comment>
<dbReference type="CDD" id="cd19946">
    <property type="entry name" value="GlpA-like_Fer2_BFD-like"/>
    <property type="match status" value="1"/>
</dbReference>
<sequence>MSSVTRLHADLVVIGGGATGAGVARDAAMRGYDVILLERADIGQGTSARYHGLLHSGGRYVISDPESATQCADENAILRRINADALEDVGGMFVLTPDDPEDYADRFLPAALKAGVTCEEIPLSTAFKMEPRLNPQIKRAFRVNDGAVDGWKLIWGALESAKEYGAKILPYHRVQAIVVKDGAVCAVSARNEKTGAEVHVDCGFIINAAGPWAGQIAKLAGADNIEIIPGRGIMIGFNQRLVHHVINRCALSGDGDILVPAHPICIIGTTDQPAAKPDFLDIKPEEVQQMLDKGEQLVPGLRQARALHVWAGARPLLRDSRVSASDTRHMTRGMAILDHQERDGIRGFLTIAGGKLTTYRLMAEKVVNIMCHQLGDNRVCTTAQEPVPSAQARRFSRLSDRLQARETDRHDDPIICECELVNQRMILETLAENPLANIDDLRRHLRIGMGPCQGSFCGARTAGIIHDFRLQNLPTPPASAVVAPPDSPTSNTVTPTATDCPAALRADVSTTMLNLFLSNRLGGITPILYGALAREMALQRWIMGTLDLEHLPGPTPESSRATGDLALNHGTGHTEPTGGAR</sequence>
<feature type="domain" description="FAD dependent oxidoreductase" evidence="16">
    <location>
        <begin position="10"/>
        <end position="360"/>
    </location>
</feature>
<dbReference type="InterPro" id="IPR017752">
    <property type="entry name" value="G3P_DH_GlpA_su"/>
</dbReference>
<keyword evidence="10" id="KW-0274">FAD</keyword>
<evidence type="ECO:0000256" key="9">
    <source>
        <dbReference type="ARBA" id="ARBA00022630"/>
    </source>
</evidence>
<comment type="cofactor">
    <cofactor evidence="2 14">
        <name>FAD</name>
        <dbReference type="ChEBI" id="CHEBI:57692"/>
    </cofactor>
</comment>
<dbReference type="NCBIfam" id="TIGR03377">
    <property type="entry name" value="glycerol3P_GlpA"/>
    <property type="match status" value="1"/>
</dbReference>
<evidence type="ECO:0000313" key="19">
    <source>
        <dbReference type="Proteomes" id="UP000250245"/>
    </source>
</evidence>
<evidence type="ECO:0000256" key="15">
    <source>
        <dbReference type="SAM" id="MobiDB-lite"/>
    </source>
</evidence>
<dbReference type="PANTHER" id="PTHR11985:SF35">
    <property type="entry name" value="ANAEROBIC GLYCEROL-3-PHOSPHATE DEHYDROGENASE SUBUNIT A"/>
    <property type="match status" value="1"/>
</dbReference>
<dbReference type="NCBIfam" id="NF008313">
    <property type="entry name" value="PRK11101.1"/>
    <property type="match status" value="1"/>
</dbReference>
<dbReference type="EC" id="1.1.5.3" evidence="7 14"/>
<comment type="similarity">
    <text evidence="5 14">Belongs to the FAD-dependent glycerol-3-phosphate dehydrogenase family.</text>
</comment>
<dbReference type="GO" id="GO:0010181">
    <property type="term" value="F:FMN binding"/>
    <property type="evidence" value="ECO:0007669"/>
    <property type="project" value="InterPro"/>
</dbReference>
<feature type="region of interest" description="Disordered" evidence="15">
    <location>
        <begin position="552"/>
        <end position="581"/>
    </location>
</feature>
<evidence type="ECO:0000256" key="8">
    <source>
        <dbReference type="ARBA" id="ARBA00022475"/>
    </source>
</evidence>
<evidence type="ECO:0000259" key="16">
    <source>
        <dbReference type="Pfam" id="PF01266"/>
    </source>
</evidence>
<proteinExistence type="inferred from homology"/>
<evidence type="ECO:0000256" key="13">
    <source>
        <dbReference type="ARBA" id="ARBA00049055"/>
    </source>
</evidence>
<dbReference type="SUPFAM" id="SSF54373">
    <property type="entry name" value="FAD-linked reductases, C-terminal domain"/>
    <property type="match status" value="1"/>
</dbReference>
<evidence type="ECO:0000256" key="6">
    <source>
        <dbReference type="ARBA" id="ARBA00011331"/>
    </source>
</evidence>
<keyword evidence="11 14" id="KW-0560">Oxidoreductase</keyword>
<dbReference type="SUPFAM" id="SSF51905">
    <property type="entry name" value="FAD/NAD(P)-binding domain"/>
    <property type="match status" value="1"/>
</dbReference>
<dbReference type="GeneID" id="55565326"/>
<dbReference type="GO" id="GO:0019563">
    <property type="term" value="P:glycerol catabolic process"/>
    <property type="evidence" value="ECO:0007669"/>
    <property type="project" value="UniProtKB-UniPathway"/>
</dbReference>
<dbReference type="PRINTS" id="PR01001">
    <property type="entry name" value="FADG3PDH"/>
</dbReference>
<feature type="domain" description="BFD-like [2Fe-2S]-binding" evidence="17">
    <location>
        <begin position="414"/>
        <end position="466"/>
    </location>
</feature>
<dbReference type="Proteomes" id="UP000250245">
    <property type="component" value="Unassembled WGS sequence"/>
</dbReference>
<evidence type="ECO:0000256" key="14">
    <source>
        <dbReference type="RuleBase" id="RU361217"/>
    </source>
</evidence>
<comment type="catalytic activity">
    <reaction evidence="13 14">
        <text>a quinone + sn-glycerol 3-phosphate = dihydroxyacetone phosphate + a quinol</text>
        <dbReference type="Rhea" id="RHEA:18977"/>
        <dbReference type="ChEBI" id="CHEBI:24646"/>
        <dbReference type="ChEBI" id="CHEBI:57597"/>
        <dbReference type="ChEBI" id="CHEBI:57642"/>
        <dbReference type="ChEBI" id="CHEBI:132124"/>
        <dbReference type="EC" id="1.1.5.3"/>
    </reaction>
</comment>
<dbReference type="OMA" id="MICECEM"/>
<accession>A0A2X2YBK8</accession>
<comment type="subunit">
    <text evidence="6">Composed of a catalytic GlpA/B dimer and of membrane bound GlpC.</text>
</comment>
<dbReference type="AlphaFoldDB" id="A0A2X2YBK8"/>
<protein>
    <recommendedName>
        <fullName evidence="7 14">Glycerol-3-phosphate dehydrogenase</fullName>
        <ecNumber evidence="7 14">1.1.5.3</ecNumber>
    </recommendedName>
</protein>
<evidence type="ECO:0000256" key="5">
    <source>
        <dbReference type="ARBA" id="ARBA00007330"/>
    </source>
</evidence>
<dbReference type="GO" id="GO:0050660">
    <property type="term" value="F:flavin adenine dinucleotide binding"/>
    <property type="evidence" value="ECO:0007669"/>
    <property type="project" value="InterPro"/>
</dbReference>
<dbReference type="GO" id="GO:0009331">
    <property type="term" value="C:glycerol-3-phosphate dehydrogenase (FAD) complex"/>
    <property type="evidence" value="ECO:0007669"/>
    <property type="project" value="UniProtKB-UniRule"/>
</dbReference>
<dbReference type="GO" id="GO:0004368">
    <property type="term" value="F:glycerol-3-phosphate dehydrogenase (quinone) activity"/>
    <property type="evidence" value="ECO:0007669"/>
    <property type="project" value="UniProtKB-EC"/>
</dbReference>
<reference evidence="18 19" key="1">
    <citation type="submission" date="2018-06" db="EMBL/GenBank/DDBJ databases">
        <authorList>
            <consortium name="Pathogen Informatics"/>
            <person name="Doyle S."/>
        </authorList>
    </citation>
    <scope>NUCLEOTIDE SEQUENCE [LARGE SCALE GENOMIC DNA]</scope>
    <source>
        <strain evidence="18 19">NCTC11820</strain>
    </source>
</reference>